<dbReference type="EC" id="3.2.1.-" evidence="9"/>
<evidence type="ECO:0000256" key="5">
    <source>
        <dbReference type="ARBA" id="ARBA00023157"/>
    </source>
</evidence>
<dbReference type="OrthoDB" id="8118055at2759"/>
<evidence type="ECO:0000256" key="9">
    <source>
        <dbReference type="RuleBase" id="RU361193"/>
    </source>
</evidence>
<protein>
    <recommendedName>
        <fullName evidence="9">alpha-1,2-Mannosidase</fullName>
        <ecNumber evidence="9">3.2.1.-</ecNumber>
    </recommendedName>
</protein>
<feature type="non-terminal residue" evidence="11">
    <location>
        <position position="1"/>
    </location>
</feature>
<feature type="active site" evidence="6">
    <location>
        <position position="310"/>
    </location>
</feature>
<gene>
    <name evidence="11" type="ORF">B7463_g10324</name>
</gene>
<organism evidence="11 12">
    <name type="scientific">Scytalidium lignicola</name>
    <name type="common">Hyphomycete</name>
    <dbReference type="NCBI Taxonomy" id="5539"/>
    <lineage>
        <taxon>Eukaryota</taxon>
        <taxon>Fungi</taxon>
        <taxon>Dikarya</taxon>
        <taxon>Ascomycota</taxon>
        <taxon>Pezizomycotina</taxon>
        <taxon>Leotiomycetes</taxon>
        <taxon>Leotiomycetes incertae sedis</taxon>
        <taxon>Scytalidium</taxon>
    </lineage>
</organism>
<feature type="active site" evidence="6">
    <location>
        <position position="473"/>
    </location>
</feature>
<keyword evidence="5 8" id="KW-1015">Disulfide bond</keyword>
<dbReference type="Pfam" id="PF01532">
    <property type="entry name" value="Glyco_hydro_47"/>
    <property type="match status" value="1"/>
</dbReference>
<evidence type="ECO:0000256" key="7">
    <source>
        <dbReference type="PIRSR" id="PIRSR601382-2"/>
    </source>
</evidence>
<dbReference type="GO" id="GO:0036503">
    <property type="term" value="P:ERAD pathway"/>
    <property type="evidence" value="ECO:0007669"/>
    <property type="project" value="UniProtKB-ARBA"/>
</dbReference>
<reference evidence="11 12" key="1">
    <citation type="submission" date="2018-05" db="EMBL/GenBank/DDBJ databases">
        <title>Draft genome sequence of Scytalidium lignicola DSM 105466, a ubiquitous saprotrophic fungus.</title>
        <authorList>
            <person name="Buettner E."/>
            <person name="Gebauer A.M."/>
            <person name="Hofrichter M."/>
            <person name="Liers C."/>
            <person name="Kellner H."/>
        </authorList>
    </citation>
    <scope>NUCLEOTIDE SEQUENCE [LARGE SCALE GENOMIC DNA]</scope>
    <source>
        <strain evidence="11 12">DSM 105466</strain>
    </source>
</reference>
<keyword evidence="10" id="KW-0812">Transmembrane</keyword>
<dbReference type="GO" id="GO:0004571">
    <property type="term" value="F:mannosyl-oligosaccharide 1,2-alpha-mannosidase activity"/>
    <property type="evidence" value="ECO:0007669"/>
    <property type="project" value="InterPro"/>
</dbReference>
<dbReference type="UniPathway" id="UPA00378"/>
<accession>A0A3E2GY40</accession>
<evidence type="ECO:0000256" key="8">
    <source>
        <dbReference type="PIRSR" id="PIRSR601382-3"/>
    </source>
</evidence>
<dbReference type="GO" id="GO:0005509">
    <property type="term" value="F:calcium ion binding"/>
    <property type="evidence" value="ECO:0007669"/>
    <property type="project" value="InterPro"/>
</dbReference>
<dbReference type="FunFam" id="1.50.10.10:FF:000037">
    <property type="entry name" value="alpha-1,2-Mannosidase"/>
    <property type="match status" value="1"/>
</dbReference>
<feature type="active site" description="Proton donor" evidence="6">
    <location>
        <position position="426"/>
    </location>
</feature>
<evidence type="ECO:0000256" key="2">
    <source>
        <dbReference type="ARBA" id="ARBA00004922"/>
    </source>
</evidence>
<keyword evidence="7" id="KW-0479">Metal-binding</keyword>
<dbReference type="EMBL" id="NCSJ02000290">
    <property type="protein sequence ID" value="RFU26018.1"/>
    <property type="molecule type" value="Genomic_DNA"/>
</dbReference>
<evidence type="ECO:0000313" key="11">
    <source>
        <dbReference type="EMBL" id="RFU26018.1"/>
    </source>
</evidence>
<dbReference type="AlphaFoldDB" id="A0A3E2GY40"/>
<comment type="caution">
    <text evidence="11">The sequence shown here is derived from an EMBL/GenBank/DDBJ whole genome shotgun (WGS) entry which is preliminary data.</text>
</comment>
<dbReference type="PANTHER" id="PTHR11742:SF89">
    <property type="entry name" value="ALPHA-1,2-MANNOSIDASE"/>
    <property type="match status" value="1"/>
</dbReference>
<dbReference type="OMA" id="NICFACL"/>
<feature type="active site" description="Proton donor" evidence="6">
    <location>
        <position position="175"/>
    </location>
</feature>
<keyword evidence="12" id="KW-1185">Reference proteome</keyword>
<name>A0A3E2GY40_SCYLI</name>
<evidence type="ECO:0000256" key="1">
    <source>
        <dbReference type="ARBA" id="ARBA00001913"/>
    </source>
</evidence>
<keyword evidence="7" id="KW-0106">Calcium</keyword>
<dbReference type="SUPFAM" id="SSF48225">
    <property type="entry name" value="Seven-hairpin glycosidases"/>
    <property type="match status" value="1"/>
</dbReference>
<evidence type="ECO:0000313" key="12">
    <source>
        <dbReference type="Proteomes" id="UP000258309"/>
    </source>
</evidence>
<feature type="disulfide bond" evidence="8">
    <location>
        <begin position="383"/>
        <end position="412"/>
    </location>
</feature>
<dbReference type="GO" id="GO:0005975">
    <property type="term" value="P:carbohydrate metabolic process"/>
    <property type="evidence" value="ECO:0007669"/>
    <property type="project" value="InterPro"/>
</dbReference>
<dbReference type="STRING" id="5539.A0A3E2GY40"/>
<keyword evidence="4 9" id="KW-0378">Hydrolase</keyword>
<dbReference type="GO" id="GO:0016020">
    <property type="term" value="C:membrane"/>
    <property type="evidence" value="ECO:0007669"/>
    <property type="project" value="InterPro"/>
</dbReference>
<evidence type="ECO:0000256" key="4">
    <source>
        <dbReference type="ARBA" id="ARBA00022801"/>
    </source>
</evidence>
<feature type="non-terminal residue" evidence="11">
    <location>
        <position position="589"/>
    </location>
</feature>
<evidence type="ECO:0000256" key="10">
    <source>
        <dbReference type="SAM" id="Phobius"/>
    </source>
</evidence>
<dbReference type="Gene3D" id="1.50.10.10">
    <property type="match status" value="1"/>
</dbReference>
<dbReference type="PRINTS" id="PR00747">
    <property type="entry name" value="GLYHDRLASE47"/>
</dbReference>
<keyword evidence="10" id="KW-1133">Transmembrane helix</keyword>
<comment type="pathway">
    <text evidence="2">Protein modification; protein glycosylation.</text>
</comment>
<dbReference type="InterPro" id="IPR012341">
    <property type="entry name" value="6hp_glycosidase-like_sf"/>
</dbReference>
<proteinExistence type="inferred from homology"/>
<dbReference type="InterPro" id="IPR050749">
    <property type="entry name" value="Glycosyl_Hydrolase_47"/>
</dbReference>
<sequence>MATRRKLRALILTIVFAFTTVYFFRSLPSSSSSRLYRPSLRFEKSTFDWSTVKQHHPVDLLTLLPSGRPKTLPAIQFDFSQTYRKNSTIEKRRVAVRDAFARSWSSYKKHAWLHDELKPVSGGSKDPFGGWAATLVDSLDTMWIMGLEDEFYEAAAAAVRIDWSRTDETGINLFETTIRHLGGLLSAYDLSGERALLLKAKELGDMLYMAFDTPNRLPGFWLNFEDVKSGLQVAGNHDPSAAPTSLSLEFTRLAQLTGEDKYFDAIDRIRAFLERTQEQSALPGMWPTMISFISEDIGIDKSFSLGALADSLYEYLPKMYILLSGCEEASSYETMYRRAMDVVIKHLLFRPMLPDGKDILFPGSTFVHDNGIHHVAEGQHLSCFVGGMFALGGKIFNISEHVDIGDRIARGCAWAYQSFPTGLMPEIFNLMECKSDSLEACKWDEERWEKEGDDSLAKGFKNARDPRYLLRPEAIESVFILYRITGKEELRDMAWDMFVSIMKATKTLYAYSAIDDVTVVGETKKEDSMESFWLSETLKYFYLIFSSPDFISLDNYVFNTEAHPVFPILTEMTSKIAPKLQFLEVRTPS</sequence>
<dbReference type="InterPro" id="IPR036026">
    <property type="entry name" value="Seven-hairpin_glycosidases"/>
</dbReference>
<dbReference type="GO" id="GO:0005783">
    <property type="term" value="C:endoplasmic reticulum"/>
    <property type="evidence" value="ECO:0007669"/>
    <property type="project" value="TreeGrafter"/>
</dbReference>
<keyword evidence="10" id="KW-0472">Membrane</keyword>
<comment type="similarity">
    <text evidence="3 9">Belongs to the glycosyl hydrolase 47 family.</text>
</comment>
<dbReference type="InterPro" id="IPR001382">
    <property type="entry name" value="Glyco_hydro_47"/>
</dbReference>
<evidence type="ECO:0000256" key="3">
    <source>
        <dbReference type="ARBA" id="ARBA00007658"/>
    </source>
</evidence>
<keyword evidence="9" id="KW-0326">Glycosidase</keyword>
<comment type="cofactor">
    <cofactor evidence="1 7">
        <name>Ca(2+)</name>
        <dbReference type="ChEBI" id="CHEBI:29108"/>
    </cofactor>
</comment>
<dbReference type="PANTHER" id="PTHR11742">
    <property type="entry name" value="MANNOSYL-OLIGOSACCHARIDE ALPHA-1,2-MANNOSIDASE-RELATED"/>
    <property type="match status" value="1"/>
</dbReference>
<dbReference type="Proteomes" id="UP000258309">
    <property type="component" value="Unassembled WGS sequence"/>
</dbReference>
<feature type="binding site" evidence="7">
    <location>
        <position position="560"/>
    </location>
    <ligand>
        <name>Ca(2+)</name>
        <dbReference type="ChEBI" id="CHEBI:29108"/>
    </ligand>
</feature>
<evidence type="ECO:0000256" key="6">
    <source>
        <dbReference type="PIRSR" id="PIRSR601382-1"/>
    </source>
</evidence>
<feature type="transmembrane region" description="Helical" evidence="10">
    <location>
        <begin position="7"/>
        <end position="24"/>
    </location>
</feature>